<evidence type="ECO:0000256" key="1">
    <source>
        <dbReference type="ARBA" id="ARBA00004123"/>
    </source>
</evidence>
<feature type="domain" description="C2H2-type" evidence="8">
    <location>
        <begin position="322"/>
        <end position="350"/>
    </location>
</feature>
<proteinExistence type="evidence at transcript level"/>
<dbReference type="PROSITE" id="PS00028">
    <property type="entry name" value="ZINC_FINGER_C2H2_1"/>
    <property type="match status" value="6"/>
</dbReference>
<dbReference type="GO" id="GO:0008270">
    <property type="term" value="F:zinc ion binding"/>
    <property type="evidence" value="ECO:0007669"/>
    <property type="project" value="UniProtKB-KW"/>
</dbReference>
<feature type="domain" description="C2H2-type" evidence="8">
    <location>
        <begin position="481"/>
        <end position="509"/>
    </location>
</feature>
<keyword evidence="4 7" id="KW-0863">Zinc-finger</keyword>
<gene>
    <name evidence="9" type="primary">Mynn-004</name>
</gene>
<evidence type="ECO:0000259" key="8">
    <source>
        <dbReference type="PROSITE" id="PS50157"/>
    </source>
</evidence>
<dbReference type="InterPro" id="IPR000210">
    <property type="entry name" value="BTB/POZ_dom"/>
</dbReference>
<accession>A0A6F9DME8</accession>
<evidence type="ECO:0000256" key="3">
    <source>
        <dbReference type="ARBA" id="ARBA00022737"/>
    </source>
</evidence>
<dbReference type="InterPro" id="IPR011333">
    <property type="entry name" value="SKP1/BTB/POZ_sf"/>
</dbReference>
<evidence type="ECO:0000256" key="5">
    <source>
        <dbReference type="ARBA" id="ARBA00022833"/>
    </source>
</evidence>
<dbReference type="SMART" id="SM00355">
    <property type="entry name" value="ZnF_C2H2"/>
    <property type="match status" value="11"/>
</dbReference>
<reference evidence="9" key="1">
    <citation type="submission" date="2020-04" db="EMBL/GenBank/DDBJ databases">
        <authorList>
            <person name="Neveu A P."/>
        </authorList>
    </citation>
    <scope>NUCLEOTIDE SEQUENCE</scope>
    <source>
        <tissue evidence="9">Whole embryo</tissue>
    </source>
</reference>
<dbReference type="Pfam" id="PF00096">
    <property type="entry name" value="zf-C2H2"/>
    <property type="match status" value="1"/>
</dbReference>
<dbReference type="Gene3D" id="3.30.710.10">
    <property type="entry name" value="Potassium Channel Kv1.1, Chain A"/>
    <property type="match status" value="1"/>
</dbReference>
<evidence type="ECO:0000256" key="7">
    <source>
        <dbReference type="PROSITE-ProRule" id="PRU00042"/>
    </source>
</evidence>
<dbReference type="PROSITE" id="PS50157">
    <property type="entry name" value="ZINC_FINGER_C2H2_2"/>
    <property type="match status" value="6"/>
</dbReference>
<feature type="domain" description="C2H2-type" evidence="8">
    <location>
        <begin position="426"/>
        <end position="456"/>
    </location>
</feature>
<evidence type="ECO:0000313" key="9">
    <source>
        <dbReference type="EMBL" id="CAB3264143.1"/>
    </source>
</evidence>
<protein>
    <submittedName>
        <fullName evidence="9">Myoneurin</fullName>
    </submittedName>
</protein>
<evidence type="ECO:0000256" key="2">
    <source>
        <dbReference type="ARBA" id="ARBA00022723"/>
    </source>
</evidence>
<dbReference type="PANTHER" id="PTHR24376">
    <property type="entry name" value="ZINC FINGER PROTEIN"/>
    <property type="match status" value="1"/>
</dbReference>
<dbReference type="PANTHER" id="PTHR24376:SF216">
    <property type="entry name" value="ZINC FINGER PROTEIN 420-LIKE"/>
    <property type="match status" value="1"/>
</dbReference>
<comment type="subcellular location">
    <subcellularLocation>
        <location evidence="1">Nucleus</location>
    </subcellularLocation>
</comment>
<feature type="domain" description="C2H2-type" evidence="8">
    <location>
        <begin position="607"/>
        <end position="635"/>
    </location>
</feature>
<keyword evidence="3" id="KW-0677">Repeat</keyword>
<keyword evidence="2" id="KW-0479">Metal-binding</keyword>
<evidence type="ECO:0000256" key="4">
    <source>
        <dbReference type="ARBA" id="ARBA00022771"/>
    </source>
</evidence>
<evidence type="ECO:0000256" key="6">
    <source>
        <dbReference type="ARBA" id="ARBA00023242"/>
    </source>
</evidence>
<dbReference type="GO" id="GO:0001228">
    <property type="term" value="F:DNA-binding transcription activator activity, RNA polymerase II-specific"/>
    <property type="evidence" value="ECO:0007669"/>
    <property type="project" value="TreeGrafter"/>
</dbReference>
<dbReference type="Pfam" id="PF00651">
    <property type="entry name" value="BTB"/>
    <property type="match status" value="1"/>
</dbReference>
<name>A0A6F9DME8_9ASCI</name>
<dbReference type="InterPro" id="IPR036236">
    <property type="entry name" value="Znf_C2H2_sf"/>
</dbReference>
<organism evidence="9">
    <name type="scientific">Phallusia mammillata</name>
    <dbReference type="NCBI Taxonomy" id="59560"/>
    <lineage>
        <taxon>Eukaryota</taxon>
        <taxon>Metazoa</taxon>
        <taxon>Chordata</taxon>
        <taxon>Tunicata</taxon>
        <taxon>Ascidiacea</taxon>
        <taxon>Phlebobranchia</taxon>
        <taxon>Ascidiidae</taxon>
        <taxon>Phallusia</taxon>
    </lineage>
</organism>
<dbReference type="GO" id="GO:0000978">
    <property type="term" value="F:RNA polymerase II cis-regulatory region sequence-specific DNA binding"/>
    <property type="evidence" value="ECO:0007669"/>
    <property type="project" value="TreeGrafter"/>
</dbReference>
<feature type="domain" description="C2H2-type" evidence="8">
    <location>
        <begin position="250"/>
        <end position="278"/>
    </location>
</feature>
<dbReference type="Gene3D" id="3.30.160.60">
    <property type="entry name" value="Classic Zinc Finger"/>
    <property type="match status" value="5"/>
</dbReference>
<dbReference type="SUPFAM" id="SSF57667">
    <property type="entry name" value="beta-beta-alpha zinc fingers"/>
    <property type="match status" value="3"/>
</dbReference>
<keyword evidence="5" id="KW-0862">Zinc</keyword>
<feature type="domain" description="C2H2-type" evidence="8">
    <location>
        <begin position="279"/>
        <end position="306"/>
    </location>
</feature>
<dbReference type="SUPFAM" id="SSF54695">
    <property type="entry name" value="POZ domain"/>
    <property type="match status" value="1"/>
</dbReference>
<dbReference type="AlphaFoldDB" id="A0A6F9DME8"/>
<sequence length="642" mass="74254">MRQHLQSENFIQLSLKLKSTTIFQDVLEFLYTGEIVLTNENIAEVTMLGSYLKINDLTRLTVQYLNGMQAKGSLASQKSPSVQVIVHEGKSLNPFNQKFTVKDGRLATWQTPIKKIKTESYQSMQTLNLNSKVLLLSERKTDDEREDFDDLEPAFEDDTLMQSDNDSLPIHESPMSVSSFYFKSIIPQASGISDRHAVNESLSSNEQIEPNKIELEPEVELTMKGSLLLKEQFMSEPYLTMMDISNGLLFKCDICLETFCNFDLFKEHRMLSHELEETPKCWICGEQFDSGNDLALHVHVHYFEKGDKIFRTITQSVEANIFPCLMCSEQFSKHKDLQQHLETSHEEDWPFTCTKCGVTFEHNQALGLSLHILSLHAKRKKQSAYFSESQRNEKDKEYLCTDCGLIYTSKEIYEEHVESKCTQRGHVCQICSRSFTRPQLLRRHLTLPRFSCGEELKKWRKDNNKINVTEVLPRQNPVPGYLCGDCDSGFQKFNEFNTHRLEKHNASEEPKCRFCDLVISDEKKLDKHVSIHVASKTSARTKRRHPSLTEDGKWTCIVCEAVFELESDYRFHKTLRCALKCRFCNFSSGKKQRLRQHVSGHLRVLPFPCLKCDKAFSWRQSLLNHMHTQHAVESVINLDDSI</sequence>
<keyword evidence="6" id="KW-0539">Nucleus</keyword>
<dbReference type="GO" id="GO:0005634">
    <property type="term" value="C:nucleus"/>
    <property type="evidence" value="ECO:0007669"/>
    <property type="project" value="UniProtKB-SubCell"/>
</dbReference>
<dbReference type="EMBL" id="LR788281">
    <property type="protein sequence ID" value="CAB3264143.1"/>
    <property type="molecule type" value="mRNA"/>
</dbReference>
<dbReference type="InterPro" id="IPR013087">
    <property type="entry name" value="Znf_C2H2_type"/>
</dbReference>